<name>A0A0N4U749_DRAME</name>
<dbReference type="PANTHER" id="PTHR22929:SF0">
    <property type="entry name" value="TRANSCRIPTION FACTOR TFIIIB COMPONENT B'' HOMOLOG"/>
    <property type="match status" value="1"/>
</dbReference>
<gene>
    <name evidence="3" type="ORF">DME_LOCUS24</name>
</gene>
<dbReference type="GO" id="GO:0001156">
    <property type="term" value="F:TFIIIC-class transcription factor complex binding"/>
    <property type="evidence" value="ECO:0007669"/>
    <property type="project" value="TreeGrafter"/>
</dbReference>
<evidence type="ECO:0000259" key="2">
    <source>
        <dbReference type="Pfam" id="PF15963"/>
    </source>
</evidence>
<organism evidence="4 6">
    <name type="scientific">Dracunculus medinensis</name>
    <name type="common">Guinea worm</name>
    <dbReference type="NCBI Taxonomy" id="318479"/>
    <lineage>
        <taxon>Eukaryota</taxon>
        <taxon>Metazoa</taxon>
        <taxon>Ecdysozoa</taxon>
        <taxon>Nematoda</taxon>
        <taxon>Chromadorea</taxon>
        <taxon>Rhabditida</taxon>
        <taxon>Spirurina</taxon>
        <taxon>Dracunculoidea</taxon>
        <taxon>Dracunculidae</taxon>
        <taxon>Dracunculus</taxon>
    </lineage>
</organism>
<proteinExistence type="predicted"/>
<dbReference type="GO" id="GO:0070898">
    <property type="term" value="P:RNA polymerase III preinitiation complex assembly"/>
    <property type="evidence" value="ECO:0007669"/>
    <property type="project" value="TreeGrafter"/>
</dbReference>
<dbReference type="GO" id="GO:0000126">
    <property type="term" value="C:transcription factor TFIIIB complex"/>
    <property type="evidence" value="ECO:0007669"/>
    <property type="project" value="TreeGrafter"/>
</dbReference>
<dbReference type="WBParaSite" id="DME_0000279501-mRNA-1">
    <property type="protein sequence ID" value="DME_0000279501-mRNA-1"/>
    <property type="gene ID" value="DME_0000279501"/>
</dbReference>
<dbReference type="EMBL" id="UYYG01000001">
    <property type="protein sequence ID" value="VDN50051.1"/>
    <property type="molecule type" value="Genomic_DNA"/>
</dbReference>
<dbReference type="OrthoDB" id="272624at2759"/>
<sequence length="506" mass="57373">MQLCIVDIVRPNLSAAGKQKNISTECKKFKTSSSEKIAYEEPSATEIQSRAFADSPLSSSEIQLKSFSKNSFGTSIAEVTQPTNNYADSTGAYISAEIAESQFCFGNKIIEIWNRIKKVSRIVDPQTSSANESAKINSPDRNRSDSSSFSRSYTNMKDFSQLCSNSRKNSVDVPLSNSYSFQKSLDLLSYLWLALVGLKTEQRKKVSDNQRSVEELCENSSKKSGHTSSGIIAVPQYVLMFFIISKPQVKLGVDGSLILDETSLTVVRGEPENALTIVDEDSVSKKISSMSFRKKAWRRGTPWNDLETDLFYDLIRYIILLISYFEPIILRATGTDFTLMHEFFPSRARSELKSKFNREERTNWRRLSHALSVPTMLDDSLYAKARRVLDLIKKQDEKKREKKLVKKRTNDSNPTEVEWNEDDADLVAEAEKTINEIENPGERIKTHMELNLEKTSGTNLLKKKILDETADEAEKIIKSKKRARNRAELEKMANDSLCMCSAIFIN</sequence>
<dbReference type="AlphaFoldDB" id="A0A0N4U749"/>
<evidence type="ECO:0000313" key="6">
    <source>
        <dbReference type="WBParaSite" id="DME_0000279501-mRNA-1"/>
    </source>
</evidence>
<feature type="region of interest" description="Disordered" evidence="1">
    <location>
        <begin position="127"/>
        <end position="152"/>
    </location>
</feature>
<evidence type="ECO:0000313" key="4">
    <source>
        <dbReference type="Proteomes" id="UP000038040"/>
    </source>
</evidence>
<feature type="compositionally biased region" description="Polar residues" evidence="1">
    <location>
        <begin position="127"/>
        <end position="136"/>
    </location>
</feature>
<dbReference type="STRING" id="318479.A0A0N4U749"/>
<evidence type="ECO:0000256" key="1">
    <source>
        <dbReference type="SAM" id="MobiDB-lite"/>
    </source>
</evidence>
<dbReference type="PANTHER" id="PTHR22929">
    <property type="entry name" value="RNA POLYMERASE III TRANSCRIPTION INITIATION FACTOR B"/>
    <property type="match status" value="1"/>
</dbReference>
<reference evidence="6" key="1">
    <citation type="submission" date="2017-02" db="UniProtKB">
        <authorList>
            <consortium name="WormBaseParasite"/>
        </authorList>
    </citation>
    <scope>IDENTIFICATION</scope>
</reference>
<dbReference type="Proteomes" id="UP000038040">
    <property type="component" value="Unplaced"/>
</dbReference>
<dbReference type="Pfam" id="PF15963">
    <property type="entry name" value="Myb_DNA-bind_7"/>
    <property type="match status" value="1"/>
</dbReference>
<evidence type="ECO:0000313" key="5">
    <source>
        <dbReference type="Proteomes" id="UP000274756"/>
    </source>
</evidence>
<dbReference type="InterPro" id="IPR039467">
    <property type="entry name" value="TFIIIB_B''_Myb"/>
</dbReference>
<dbReference type="Proteomes" id="UP000274756">
    <property type="component" value="Unassembled WGS sequence"/>
</dbReference>
<keyword evidence="5" id="KW-1185">Reference proteome</keyword>
<feature type="domain" description="Transcription factor TFIIIB component B'' Myb" evidence="2">
    <location>
        <begin position="329"/>
        <end position="386"/>
    </location>
</feature>
<accession>A0A0N4U749</accession>
<reference evidence="3 5" key="2">
    <citation type="submission" date="2018-11" db="EMBL/GenBank/DDBJ databases">
        <authorList>
            <consortium name="Pathogen Informatics"/>
        </authorList>
    </citation>
    <scope>NUCLEOTIDE SEQUENCE [LARGE SCALE GENOMIC DNA]</scope>
</reference>
<protein>
    <submittedName>
        <fullName evidence="6">Myb_DNA-bind_7 domain-containing protein</fullName>
    </submittedName>
</protein>
<evidence type="ECO:0000313" key="3">
    <source>
        <dbReference type="EMBL" id="VDN50051.1"/>
    </source>
</evidence>